<comment type="caution">
    <text evidence="2">The sequence shown here is derived from an EMBL/GenBank/DDBJ whole genome shotgun (WGS) entry which is preliminary data.</text>
</comment>
<evidence type="ECO:0000313" key="3">
    <source>
        <dbReference type="Proteomes" id="UP000553963"/>
    </source>
</evidence>
<name>A0A840AN10_9HYPH</name>
<dbReference type="SUPFAM" id="SSF55298">
    <property type="entry name" value="YjgF-like"/>
    <property type="match status" value="1"/>
</dbReference>
<proteinExistence type="predicted"/>
<dbReference type="AlphaFoldDB" id="A0A840AN10"/>
<keyword evidence="3" id="KW-1185">Reference proteome</keyword>
<dbReference type="Gene3D" id="3.30.1330.40">
    <property type="entry name" value="RutC-like"/>
    <property type="match status" value="1"/>
</dbReference>
<feature type="domain" description="Endoribonuclease L-PSP/chorismate mutase-like" evidence="1">
    <location>
        <begin position="6"/>
        <end position="134"/>
    </location>
</feature>
<accession>A0A840AN10</accession>
<dbReference type="InterPro" id="IPR035959">
    <property type="entry name" value="RutC-like_sf"/>
</dbReference>
<dbReference type="EMBL" id="JACIDS010000001">
    <property type="protein sequence ID" value="MBB3929905.1"/>
    <property type="molecule type" value="Genomic_DNA"/>
</dbReference>
<gene>
    <name evidence="2" type="ORF">GGR25_000924</name>
</gene>
<dbReference type="Proteomes" id="UP000553963">
    <property type="component" value="Unassembled WGS sequence"/>
</dbReference>
<dbReference type="PANTHER" id="PTHR43760">
    <property type="entry name" value="ENDORIBONUCLEASE-RELATED"/>
    <property type="match status" value="1"/>
</dbReference>
<dbReference type="InterPro" id="IPR013813">
    <property type="entry name" value="Endoribo_LPSP/chorism_mut-like"/>
</dbReference>
<dbReference type="PANTHER" id="PTHR43760:SF1">
    <property type="entry name" value="ENDORIBONUCLEASE L-PSP_CHORISMATE MUTASE-LIKE DOMAIN-CONTAINING PROTEIN"/>
    <property type="match status" value="1"/>
</dbReference>
<evidence type="ECO:0000259" key="1">
    <source>
        <dbReference type="Pfam" id="PF14588"/>
    </source>
</evidence>
<dbReference type="RefSeq" id="WP_183397517.1">
    <property type="nucleotide sequence ID" value="NZ_JACIDS010000001.1"/>
</dbReference>
<dbReference type="Pfam" id="PF14588">
    <property type="entry name" value="YjgF_endoribonc"/>
    <property type="match status" value="1"/>
</dbReference>
<protein>
    <submittedName>
        <fullName evidence="2">Enamine deaminase RidA (YjgF/YER057c/UK114 family)</fullName>
    </submittedName>
</protein>
<organism evidence="2 3">
    <name type="scientific">Kaistia hirudinis</name>
    <dbReference type="NCBI Taxonomy" id="1293440"/>
    <lineage>
        <taxon>Bacteria</taxon>
        <taxon>Pseudomonadati</taxon>
        <taxon>Pseudomonadota</taxon>
        <taxon>Alphaproteobacteria</taxon>
        <taxon>Hyphomicrobiales</taxon>
        <taxon>Kaistiaceae</taxon>
        <taxon>Kaistia</taxon>
    </lineage>
</organism>
<evidence type="ECO:0000313" key="2">
    <source>
        <dbReference type="EMBL" id="MBB3929905.1"/>
    </source>
</evidence>
<dbReference type="CDD" id="cd02199">
    <property type="entry name" value="YjgF_YER057c_UK114_like_1"/>
    <property type="match status" value="1"/>
</dbReference>
<reference evidence="2 3" key="1">
    <citation type="submission" date="2020-08" db="EMBL/GenBank/DDBJ databases">
        <title>Genomic Encyclopedia of Type Strains, Phase IV (KMG-IV): sequencing the most valuable type-strain genomes for metagenomic binning, comparative biology and taxonomic classification.</title>
        <authorList>
            <person name="Goeker M."/>
        </authorList>
    </citation>
    <scope>NUCLEOTIDE SEQUENCE [LARGE SCALE GENOMIC DNA]</scope>
    <source>
        <strain evidence="2 3">DSM 25966</strain>
    </source>
</reference>
<sequence length="154" mass="15900">MTGLIESRLAAIGINLPTPAAPAANYVPYVVSRGMLYISGQIPVGQQGLEFVGAVGDAFGIDDGRAAAKLCAINILAQARAALGDLDRVARVVKLVGFVQSAPGFTDQPKVVNGASDFFVEVFGDKGRHARSAVGVSGLPFGVAVEVEAIFEID</sequence>